<dbReference type="HAMAP" id="MF_01842">
    <property type="entry name" value="Archaemetzincin"/>
    <property type="match status" value="1"/>
</dbReference>
<name>A0A062V6T2_9EURY</name>
<dbReference type="GO" id="GO:0008270">
    <property type="term" value="F:zinc ion binding"/>
    <property type="evidence" value="ECO:0007669"/>
    <property type="project" value="UniProtKB-UniRule"/>
</dbReference>
<dbReference type="Proteomes" id="UP000027153">
    <property type="component" value="Unassembled WGS sequence"/>
</dbReference>
<evidence type="ECO:0000313" key="9">
    <source>
        <dbReference type="Proteomes" id="UP000027153"/>
    </source>
</evidence>
<dbReference type="EMBL" id="JMIY01000001">
    <property type="protein sequence ID" value="KCZ73002.1"/>
    <property type="molecule type" value="Genomic_DNA"/>
</dbReference>
<dbReference type="InterPro" id="IPR012962">
    <property type="entry name" value="Pept_M54_archaemetzincn"/>
</dbReference>
<dbReference type="SUPFAM" id="SSF55486">
    <property type="entry name" value="Metalloproteases ('zincins'), catalytic domain"/>
    <property type="match status" value="1"/>
</dbReference>
<dbReference type="InterPro" id="IPR012091">
    <property type="entry name" value="Pept_M54_archaemetzncn_arc/bac"/>
</dbReference>
<comment type="similarity">
    <text evidence="6">Belongs to the peptidase M54 family.</text>
</comment>
<dbReference type="GO" id="GO:0008237">
    <property type="term" value="F:metallopeptidase activity"/>
    <property type="evidence" value="ECO:0007669"/>
    <property type="project" value="UniProtKB-UniRule"/>
</dbReference>
<feature type="transmembrane region" description="Helical" evidence="7">
    <location>
        <begin position="80"/>
        <end position="101"/>
    </location>
</feature>
<dbReference type="AlphaFoldDB" id="A0A062V6T2"/>
<keyword evidence="1 6" id="KW-0645">Protease</keyword>
<dbReference type="PANTHER" id="PTHR15910">
    <property type="entry name" value="ARCHAEMETZINCIN"/>
    <property type="match status" value="1"/>
</dbReference>
<accession>A0A062V6T2</accession>
<evidence type="ECO:0000313" key="8">
    <source>
        <dbReference type="EMBL" id="KCZ73002.1"/>
    </source>
</evidence>
<keyword evidence="7" id="KW-1133">Transmembrane helix</keyword>
<evidence type="ECO:0000256" key="1">
    <source>
        <dbReference type="ARBA" id="ARBA00022670"/>
    </source>
</evidence>
<comment type="cofactor">
    <cofactor evidence="6">
        <name>Zn(2+)</name>
        <dbReference type="ChEBI" id="CHEBI:29105"/>
    </cofactor>
    <text evidence="6">Binds 2 Zn(2+) ions per subunit. One is catalytic, whereas the other seems to have a structural role.</text>
</comment>
<evidence type="ECO:0000256" key="2">
    <source>
        <dbReference type="ARBA" id="ARBA00022723"/>
    </source>
</evidence>
<feature type="binding site" evidence="6">
    <location>
        <position position="144"/>
    </location>
    <ligand>
        <name>Zn(2+)</name>
        <dbReference type="ChEBI" id="CHEBI:29105"/>
        <label>2</label>
    </ligand>
</feature>
<keyword evidence="5 6" id="KW-0482">Metalloprotease</keyword>
<dbReference type="PIRSF" id="PIRSF005785">
    <property type="entry name" value="Zn-prot_arch"/>
    <property type="match status" value="1"/>
</dbReference>
<feature type="active site" description="Proton acceptor" evidence="6">
    <location>
        <position position="129"/>
    </location>
</feature>
<gene>
    <name evidence="6" type="primary">amzA</name>
    <name evidence="8" type="ORF">ANME2D_00061</name>
</gene>
<keyword evidence="2 6" id="KW-0479">Metal-binding</keyword>
<keyword evidence="9" id="KW-1185">Reference proteome</keyword>
<dbReference type="GO" id="GO:0006508">
    <property type="term" value="P:proteolysis"/>
    <property type="evidence" value="ECO:0007669"/>
    <property type="project" value="UniProtKB-UniRule"/>
</dbReference>
<feature type="binding site" evidence="6">
    <location>
        <position position="132"/>
    </location>
    <ligand>
        <name>Zn(2+)</name>
        <dbReference type="ChEBI" id="CHEBI:29105"/>
        <label>1</label>
        <note>catalytic</note>
    </ligand>
</feature>
<comment type="subunit">
    <text evidence="6">Monomer.</text>
</comment>
<protein>
    <recommendedName>
        <fullName evidence="6">Archaemetzincin</fullName>
        <ecNumber evidence="6">3.4.-.-</ecNumber>
    </recommendedName>
</protein>
<comment type="function">
    <text evidence="6">Probable zinc metalloprotease whose natural substrate is unknown.</text>
</comment>
<evidence type="ECO:0000256" key="7">
    <source>
        <dbReference type="SAM" id="Phobius"/>
    </source>
</evidence>
<dbReference type="InterPro" id="IPR024079">
    <property type="entry name" value="MetalloPept_cat_dom_sf"/>
</dbReference>
<dbReference type="NCBIfam" id="NF033823">
    <property type="entry name" value="archmetzin"/>
    <property type="match status" value="1"/>
</dbReference>
<proteinExistence type="inferred from homology"/>
<reference evidence="8 9" key="1">
    <citation type="journal article" date="2013" name="Nature">
        <title>Anaerobic oxidation of methane coupled to nitrate reduction in a novel archaeal lineage.</title>
        <authorList>
            <person name="Haroon M.F."/>
            <person name="Hu S."/>
            <person name="Shi Y."/>
            <person name="Imelfort M."/>
            <person name="Keller J."/>
            <person name="Hugenholtz P."/>
            <person name="Yuan Z."/>
            <person name="Tyson G.W."/>
        </authorList>
    </citation>
    <scope>NUCLEOTIDE SEQUENCE [LARGE SCALE GENOMIC DNA]</scope>
    <source>
        <strain evidence="8 9">ANME-2d</strain>
    </source>
</reference>
<evidence type="ECO:0000256" key="3">
    <source>
        <dbReference type="ARBA" id="ARBA00022801"/>
    </source>
</evidence>
<feature type="binding site" evidence="6">
    <location>
        <position position="166"/>
    </location>
    <ligand>
        <name>Zn(2+)</name>
        <dbReference type="ChEBI" id="CHEBI:29105"/>
        <label>2</label>
    </ligand>
</feature>
<keyword evidence="3 6" id="KW-0378">Hydrolase</keyword>
<feature type="binding site" evidence="6">
    <location>
        <position position="139"/>
    </location>
    <ligand>
        <name>Zn(2+)</name>
        <dbReference type="ChEBI" id="CHEBI:29105"/>
        <label>2</label>
    </ligand>
</feature>
<feature type="binding site" evidence="6">
    <location>
        <position position="163"/>
    </location>
    <ligand>
        <name>Zn(2+)</name>
        <dbReference type="ChEBI" id="CHEBI:29105"/>
        <label>2</label>
    </ligand>
</feature>
<feature type="binding site" evidence="6">
    <location>
        <position position="128"/>
    </location>
    <ligand>
        <name>Zn(2+)</name>
        <dbReference type="ChEBI" id="CHEBI:29105"/>
        <label>1</label>
        <note>catalytic</note>
    </ligand>
</feature>
<organism evidence="8 9">
    <name type="scientific">Candidatus Methanoperedens nitratireducens</name>
    <dbReference type="NCBI Taxonomy" id="1392998"/>
    <lineage>
        <taxon>Archaea</taxon>
        <taxon>Methanobacteriati</taxon>
        <taxon>Methanobacteriota</taxon>
        <taxon>Stenosarchaea group</taxon>
        <taxon>Methanomicrobia</taxon>
        <taxon>Methanosarcinales</taxon>
        <taxon>ANME-2 cluster</taxon>
        <taxon>Candidatus Methanoperedentaceae</taxon>
        <taxon>Candidatus Methanoperedens</taxon>
    </lineage>
</organism>
<keyword evidence="4 6" id="KW-0862">Zinc</keyword>
<evidence type="ECO:0000256" key="5">
    <source>
        <dbReference type="ARBA" id="ARBA00023049"/>
    </source>
</evidence>
<dbReference type="Pfam" id="PF07998">
    <property type="entry name" value="Peptidase_M54"/>
    <property type="match status" value="1"/>
</dbReference>
<dbReference type="Gene3D" id="3.40.390.10">
    <property type="entry name" value="Collagenase (Catalytic Domain)"/>
    <property type="match status" value="1"/>
</dbReference>
<feature type="binding site" evidence="6">
    <location>
        <position position="138"/>
    </location>
    <ligand>
        <name>Zn(2+)</name>
        <dbReference type="ChEBI" id="CHEBI:29105"/>
        <label>1</label>
        <note>catalytic</note>
    </ligand>
</feature>
<dbReference type="PANTHER" id="PTHR15910:SF1">
    <property type="entry name" value="ARCHAEMETZINCIN-2"/>
    <property type="match status" value="1"/>
</dbReference>
<dbReference type="RefSeq" id="WP_048088212.1">
    <property type="nucleotide sequence ID" value="NZ_JMIY01000001.1"/>
</dbReference>
<evidence type="ECO:0000256" key="6">
    <source>
        <dbReference type="HAMAP-Rule" id="MF_01842"/>
    </source>
</evidence>
<dbReference type="CDD" id="cd11375">
    <property type="entry name" value="Peptidase_M54"/>
    <property type="match status" value="1"/>
</dbReference>
<comment type="caution">
    <text evidence="8">The sequence shown here is derived from an EMBL/GenBank/DDBJ whole genome shotgun (WGS) entry which is preliminary data.</text>
</comment>
<keyword evidence="7" id="KW-0812">Transmembrane</keyword>
<dbReference type="EC" id="3.4.-.-" evidence="6"/>
<evidence type="ECO:0000256" key="4">
    <source>
        <dbReference type="ARBA" id="ARBA00022833"/>
    </source>
</evidence>
<sequence length="173" mass="19329">MGYIYLQPIGEVGEELLHYICTRLEGIYGHPCRTALSIGVPEGQYNANREQYYAAGIVEEIAVRMPLDAEKLLGVADVDLYVHGVNFVFGVAIGNAAIISLTRLRPEYYGRNRNKSLFRERTLKEAVHELGHTFGLGHCPEITCVMHFSNNIEDTDIKGIDLCRNCSVKIGKN</sequence>
<keyword evidence="7" id="KW-0472">Membrane</keyword>
<dbReference type="OrthoDB" id="50281at2157"/>